<proteinExistence type="predicted"/>
<dbReference type="RefSeq" id="WP_159454060.1">
    <property type="nucleotide sequence ID" value="NZ_FWFX01000010.1"/>
</dbReference>
<reference evidence="3 4" key="1">
    <citation type="submission" date="2017-03" db="EMBL/GenBank/DDBJ databases">
        <authorList>
            <person name="Afonso C.L."/>
            <person name="Miller P.J."/>
            <person name="Scott M.A."/>
            <person name="Spackman E."/>
            <person name="Goraichik I."/>
            <person name="Dimitrov K.M."/>
            <person name="Suarez D.L."/>
            <person name="Swayne D.E."/>
        </authorList>
    </citation>
    <scope>NUCLEOTIDE SEQUENCE [LARGE SCALE GENOMIC DNA]</scope>
    <source>
        <strain evidence="3 4">CECT 7450</strain>
    </source>
</reference>
<gene>
    <name evidence="3" type="ORF">ROA7450_03053</name>
</gene>
<feature type="transmembrane region" description="Helical" evidence="1">
    <location>
        <begin position="67"/>
        <end position="84"/>
    </location>
</feature>
<sequence length="124" mass="13646">MGIETIERIVRIAAIVVFLALAWLCLGGETLLVAPTPISGFLAHMLMFFFLGAASCLGWVETAPRMVVVVLILAVAFELVQVVLPGRSFSLLDLAGNLIGVALAWVFYKVMLKFKRTIRVQVRR</sequence>
<dbReference type="AlphaFoldDB" id="A0A1X6ZRM4"/>
<protein>
    <submittedName>
        <fullName evidence="3">VanZ like family protein</fullName>
    </submittedName>
</protein>
<evidence type="ECO:0000313" key="3">
    <source>
        <dbReference type="EMBL" id="SLN59124.1"/>
    </source>
</evidence>
<dbReference type="Pfam" id="PF04892">
    <property type="entry name" value="VanZ"/>
    <property type="match status" value="1"/>
</dbReference>
<dbReference type="EMBL" id="FWFX01000010">
    <property type="protein sequence ID" value="SLN59124.1"/>
    <property type="molecule type" value="Genomic_DNA"/>
</dbReference>
<keyword evidence="4" id="KW-1185">Reference proteome</keyword>
<accession>A0A1X6ZRM4</accession>
<feature type="transmembrane region" description="Helical" evidence="1">
    <location>
        <begin position="90"/>
        <end position="108"/>
    </location>
</feature>
<dbReference type="InterPro" id="IPR006976">
    <property type="entry name" value="VanZ-like"/>
</dbReference>
<dbReference type="Proteomes" id="UP000193061">
    <property type="component" value="Unassembled WGS sequence"/>
</dbReference>
<evidence type="ECO:0000256" key="1">
    <source>
        <dbReference type="SAM" id="Phobius"/>
    </source>
</evidence>
<evidence type="ECO:0000259" key="2">
    <source>
        <dbReference type="Pfam" id="PF04892"/>
    </source>
</evidence>
<evidence type="ECO:0000313" key="4">
    <source>
        <dbReference type="Proteomes" id="UP000193061"/>
    </source>
</evidence>
<feature type="domain" description="VanZ-like" evidence="2">
    <location>
        <begin position="42"/>
        <end position="111"/>
    </location>
</feature>
<feature type="transmembrane region" description="Helical" evidence="1">
    <location>
        <begin position="41"/>
        <end position="60"/>
    </location>
</feature>
<name>A0A1X6ZRM4_9RHOB</name>
<keyword evidence="1" id="KW-0472">Membrane</keyword>
<feature type="transmembrane region" description="Helical" evidence="1">
    <location>
        <begin position="12"/>
        <end position="35"/>
    </location>
</feature>
<organism evidence="3 4">
    <name type="scientific">Roseovarius albus</name>
    <dbReference type="NCBI Taxonomy" id="1247867"/>
    <lineage>
        <taxon>Bacteria</taxon>
        <taxon>Pseudomonadati</taxon>
        <taxon>Pseudomonadota</taxon>
        <taxon>Alphaproteobacteria</taxon>
        <taxon>Rhodobacterales</taxon>
        <taxon>Roseobacteraceae</taxon>
        <taxon>Roseovarius</taxon>
    </lineage>
</organism>
<keyword evidence="1" id="KW-0812">Transmembrane</keyword>
<dbReference type="OrthoDB" id="667378at2"/>
<keyword evidence="1" id="KW-1133">Transmembrane helix</keyword>